<dbReference type="InterPro" id="IPR006584">
    <property type="entry name" value="Cellulose-bd_IV"/>
</dbReference>
<evidence type="ECO:0000313" key="5">
    <source>
        <dbReference type="Proteomes" id="UP000468388"/>
    </source>
</evidence>
<dbReference type="InterPro" id="IPR005084">
    <property type="entry name" value="CBM6"/>
</dbReference>
<dbReference type="Gene3D" id="2.60.120.260">
    <property type="entry name" value="Galactose-binding domain-like"/>
    <property type="match status" value="1"/>
</dbReference>
<dbReference type="InterPro" id="IPR026444">
    <property type="entry name" value="Secre_tail"/>
</dbReference>
<dbReference type="Pfam" id="PF03422">
    <property type="entry name" value="CBM_6"/>
    <property type="match status" value="1"/>
</dbReference>
<dbReference type="EMBL" id="WRXO01000003">
    <property type="protein sequence ID" value="MVT41342.1"/>
    <property type="molecule type" value="Genomic_DNA"/>
</dbReference>
<dbReference type="GO" id="GO:0030246">
    <property type="term" value="F:carbohydrate binding"/>
    <property type="evidence" value="ECO:0007669"/>
    <property type="project" value="InterPro"/>
</dbReference>
<dbReference type="CDD" id="cd04080">
    <property type="entry name" value="CBM6_cellulase-like"/>
    <property type="match status" value="1"/>
</dbReference>
<dbReference type="Gene3D" id="2.60.20.10">
    <property type="entry name" value="Crystallins"/>
    <property type="match status" value="1"/>
</dbReference>
<dbReference type="InterPro" id="IPR008979">
    <property type="entry name" value="Galactose-bd-like_sf"/>
</dbReference>
<gene>
    <name evidence="4" type="ORF">GO495_12170</name>
</gene>
<evidence type="ECO:0000256" key="1">
    <source>
        <dbReference type="ARBA" id="ARBA00022729"/>
    </source>
</evidence>
<proteinExistence type="predicted"/>
<dbReference type="InterPro" id="IPR011024">
    <property type="entry name" value="G_crystallin-like"/>
</dbReference>
<name>A0A6N8JB49_9BACT</name>
<dbReference type="Pfam" id="PF18962">
    <property type="entry name" value="Por_Secre_tail"/>
    <property type="match status" value="1"/>
</dbReference>
<dbReference type="NCBIfam" id="TIGR04183">
    <property type="entry name" value="Por_Secre_tail"/>
    <property type="match status" value="1"/>
</dbReference>
<evidence type="ECO:0000259" key="3">
    <source>
        <dbReference type="PROSITE" id="PS51175"/>
    </source>
</evidence>
<protein>
    <submittedName>
        <fullName evidence="4">Carbohydrate-binding protein</fullName>
    </submittedName>
</protein>
<dbReference type="RefSeq" id="WP_157299971.1">
    <property type="nucleotide sequence ID" value="NZ_BAAAZB010000025.1"/>
</dbReference>
<accession>A0A6N8JB49</accession>
<dbReference type="AlphaFoldDB" id="A0A6N8JB49"/>
<dbReference type="SUPFAM" id="SSF49785">
    <property type="entry name" value="Galactose-binding domain-like"/>
    <property type="match status" value="1"/>
</dbReference>
<dbReference type="Proteomes" id="UP000468388">
    <property type="component" value="Unassembled WGS sequence"/>
</dbReference>
<feature type="domain" description="CBM6" evidence="3">
    <location>
        <begin position="388"/>
        <end position="510"/>
    </location>
</feature>
<evidence type="ECO:0000313" key="4">
    <source>
        <dbReference type="EMBL" id="MVT41342.1"/>
    </source>
</evidence>
<feature type="signal peptide" evidence="2">
    <location>
        <begin position="1"/>
        <end position="21"/>
    </location>
</feature>
<dbReference type="SMART" id="SM00606">
    <property type="entry name" value="CBD_IV"/>
    <property type="match status" value="1"/>
</dbReference>
<feature type="chain" id="PRO_5027048099" evidence="2">
    <location>
        <begin position="22"/>
        <end position="611"/>
    </location>
</feature>
<sequence length="611" mass="66632">MKKKNLLLLLLAGTFSTTALKAQTPPATWQEHWFEHNQLLTRVFYDNDLALYYDSDVSSSVTWPQQYLGDVWRYTKRTYGFFGDDPHLFAVFHTNKYSGGHPSGYFDASHDNRDVIDVGPGPWSGGGNDYDLTTHEVAHIVEGDSKNAHGSPAFGIWGDSKWAEIFIYDVYVNLGRTSDATRWYNLMMASSGDNFPRAGTKWFKDWFYPIYNSYGGNKVLNRYFVLLSTYFPKSGSDYSRGLNMGEFVHFWSAAAGVNLKAQATTAFGWTGDYESQFVAAQAAFPIAYATPDPIVVNAYQDINYGGYGVALPVGSYNLAKLKAYGAKNDDFTSLKVAAGYKVVLYADDNFTGASTTITSDVPLLDVATWNDKVSSLIISANGTAPVSTLIQAENYTSMAGVITEATTDTDGGSNVGSIDTGDWLAFNSINFPTSGTYKVEYRVASLNGGAQLSLDLNAGTTVLGYLNVPSTGGWQNWTTISHNVTVTAGTYALGVYAQTGGFNVNWIRITKVADAASAIAAKVEQDAKDNEELVLYPNPVAKEGTLTINVPKYNAAAPVQVSLVDLNKRVVSYKKANAKTVTLSTHNVSSGFYVLIVTNGTKQYTKKVLIQ</sequence>
<dbReference type="SUPFAM" id="SSF49695">
    <property type="entry name" value="gamma-Crystallin-like"/>
    <property type="match status" value="1"/>
</dbReference>
<evidence type="ECO:0000256" key="2">
    <source>
        <dbReference type="SAM" id="SignalP"/>
    </source>
</evidence>
<organism evidence="4 5">
    <name type="scientific">Chitinophaga oryziterrae</name>
    <dbReference type="NCBI Taxonomy" id="1031224"/>
    <lineage>
        <taxon>Bacteria</taxon>
        <taxon>Pseudomonadati</taxon>
        <taxon>Bacteroidota</taxon>
        <taxon>Chitinophagia</taxon>
        <taxon>Chitinophagales</taxon>
        <taxon>Chitinophagaceae</taxon>
        <taxon>Chitinophaga</taxon>
    </lineage>
</organism>
<dbReference type="OrthoDB" id="5134860at2"/>
<keyword evidence="1 2" id="KW-0732">Signal</keyword>
<comment type="caution">
    <text evidence="4">The sequence shown here is derived from an EMBL/GenBank/DDBJ whole genome shotgun (WGS) entry which is preliminary data.</text>
</comment>
<keyword evidence="5" id="KW-1185">Reference proteome</keyword>
<dbReference type="PROSITE" id="PS51175">
    <property type="entry name" value="CBM6"/>
    <property type="match status" value="1"/>
</dbReference>
<reference evidence="4 5" key="1">
    <citation type="submission" date="2019-12" db="EMBL/GenBank/DDBJ databases">
        <title>The draft genomic sequence of strain Chitinophaga oryziterrae JCM 16595.</title>
        <authorList>
            <person name="Zhang X."/>
        </authorList>
    </citation>
    <scope>NUCLEOTIDE SEQUENCE [LARGE SCALE GENOMIC DNA]</scope>
    <source>
        <strain evidence="4 5">JCM 16595</strain>
    </source>
</reference>